<keyword evidence="12 19" id="KW-0375">Hydrogen ion transport</keyword>
<comment type="cofactor">
    <cofactor evidence="19 21">
        <name>heme c</name>
        <dbReference type="ChEBI" id="CHEBI:61717"/>
    </cofactor>
    <text evidence="19 21">Binds 2 heme C groups per subunit.</text>
</comment>
<keyword evidence="17 19" id="KW-0406">Ion transport</keyword>
<evidence type="ECO:0000256" key="10">
    <source>
        <dbReference type="ARBA" id="ARBA00022723"/>
    </source>
</evidence>
<feature type="domain" description="Cytochrome c" evidence="23">
    <location>
        <begin position="131"/>
        <end position="211"/>
    </location>
</feature>
<dbReference type="GO" id="GO:0009055">
    <property type="term" value="F:electron transfer activity"/>
    <property type="evidence" value="ECO:0007669"/>
    <property type="project" value="InterPro"/>
</dbReference>
<keyword evidence="16 19" id="KW-0408">Iron</keyword>
<dbReference type="InterPro" id="IPR004678">
    <property type="entry name" value="Cyt_c_oxidase_cbb3_su3"/>
</dbReference>
<comment type="similarity">
    <text evidence="3 19">Belongs to the CcoP / FixP family.</text>
</comment>
<evidence type="ECO:0000256" key="12">
    <source>
        <dbReference type="ARBA" id="ARBA00022781"/>
    </source>
</evidence>
<accession>A0A2A5AZ34</accession>
<dbReference type="InterPro" id="IPR009056">
    <property type="entry name" value="Cyt_c-like_dom"/>
</dbReference>
<dbReference type="Proteomes" id="UP000218327">
    <property type="component" value="Unassembled WGS sequence"/>
</dbReference>
<dbReference type="GO" id="GO:1902600">
    <property type="term" value="P:proton transmembrane transport"/>
    <property type="evidence" value="ECO:0007669"/>
    <property type="project" value="UniProtKB-KW"/>
</dbReference>
<feature type="transmembrane region" description="Helical" evidence="22">
    <location>
        <begin position="63"/>
        <end position="82"/>
    </location>
</feature>
<proteinExistence type="inferred from homology"/>
<evidence type="ECO:0000256" key="6">
    <source>
        <dbReference type="ARBA" id="ARBA00022519"/>
    </source>
</evidence>
<comment type="subcellular location">
    <subcellularLocation>
        <location evidence="1 19">Cell inner membrane</location>
    </subcellularLocation>
</comment>
<evidence type="ECO:0000313" key="24">
    <source>
        <dbReference type="EMBL" id="PCJ24390.1"/>
    </source>
</evidence>
<dbReference type="PIRSF" id="PIRSF000006">
    <property type="entry name" value="Cbb3-Cox_fixP"/>
    <property type="match status" value="1"/>
</dbReference>
<keyword evidence="14 22" id="KW-1133">Transmembrane helix</keyword>
<evidence type="ECO:0000256" key="9">
    <source>
        <dbReference type="ARBA" id="ARBA00022692"/>
    </source>
</evidence>
<evidence type="ECO:0000256" key="16">
    <source>
        <dbReference type="ARBA" id="ARBA00023004"/>
    </source>
</evidence>
<dbReference type="GO" id="GO:0005886">
    <property type="term" value="C:plasma membrane"/>
    <property type="evidence" value="ECO:0007669"/>
    <property type="project" value="UniProtKB-SubCell"/>
</dbReference>
<feature type="transmembrane region" description="Helical" evidence="22">
    <location>
        <begin position="12"/>
        <end position="33"/>
    </location>
</feature>
<dbReference type="PANTHER" id="PTHR33751:SF1">
    <property type="entry name" value="CBB3-TYPE CYTOCHROME C OXIDASE SUBUNIT FIXP"/>
    <property type="match status" value="1"/>
</dbReference>
<evidence type="ECO:0000256" key="19">
    <source>
        <dbReference type="PIRNR" id="PIRNR000006"/>
    </source>
</evidence>
<dbReference type="Gene3D" id="6.10.280.130">
    <property type="match status" value="1"/>
</dbReference>
<dbReference type="NCBIfam" id="TIGR00782">
    <property type="entry name" value="ccoP"/>
    <property type="match status" value="1"/>
</dbReference>
<evidence type="ECO:0000256" key="3">
    <source>
        <dbReference type="ARBA" id="ARBA00006113"/>
    </source>
</evidence>
<keyword evidence="15 19" id="KW-0560">Oxidoreductase</keyword>
<dbReference type="GO" id="GO:0020037">
    <property type="term" value="F:heme binding"/>
    <property type="evidence" value="ECO:0007669"/>
    <property type="project" value="InterPro"/>
</dbReference>
<dbReference type="InterPro" id="IPR038414">
    <property type="entry name" value="CcoP_N_sf"/>
</dbReference>
<feature type="binding site" description="covalent" evidence="21">
    <location>
        <position position="228"/>
    </location>
    <ligand>
        <name>heme c</name>
        <dbReference type="ChEBI" id="CHEBI:61717"/>
        <label>2</label>
    </ligand>
</feature>
<comment type="pathway">
    <text evidence="2 19">Energy metabolism; oxidative phosphorylation.</text>
</comment>
<keyword evidence="4 19" id="KW-0813">Transport</keyword>
<gene>
    <name evidence="24" type="primary">ccoP</name>
    <name evidence="24" type="ORF">COA96_09715</name>
</gene>
<feature type="binding site" description="covalent" evidence="21">
    <location>
        <position position="144"/>
    </location>
    <ligand>
        <name>heme c</name>
        <dbReference type="ChEBI" id="CHEBI:61717"/>
        <label>1</label>
    </ligand>
</feature>
<evidence type="ECO:0000256" key="11">
    <source>
        <dbReference type="ARBA" id="ARBA00022737"/>
    </source>
</evidence>
<feature type="domain" description="Cytochrome c" evidence="23">
    <location>
        <begin position="215"/>
        <end position="294"/>
    </location>
</feature>
<reference evidence="25" key="1">
    <citation type="submission" date="2017-08" db="EMBL/GenBank/DDBJ databases">
        <title>A dynamic microbial community with high functional redundancy inhabits the cold, oxic subseafloor aquifer.</title>
        <authorList>
            <person name="Tully B.J."/>
            <person name="Wheat C.G."/>
            <person name="Glazer B.T."/>
            <person name="Huber J.A."/>
        </authorList>
    </citation>
    <scope>NUCLEOTIDE SEQUENCE [LARGE SCALE GENOMIC DNA]</scope>
</reference>
<evidence type="ECO:0000313" key="25">
    <source>
        <dbReference type="Proteomes" id="UP000218327"/>
    </source>
</evidence>
<evidence type="ECO:0000259" key="23">
    <source>
        <dbReference type="PROSITE" id="PS51007"/>
    </source>
</evidence>
<dbReference type="GO" id="GO:0006119">
    <property type="term" value="P:oxidative phosphorylation"/>
    <property type="evidence" value="ECO:0007669"/>
    <property type="project" value="UniProtKB-UniPathway"/>
</dbReference>
<dbReference type="Pfam" id="PF13442">
    <property type="entry name" value="Cytochrome_CBB3"/>
    <property type="match status" value="2"/>
</dbReference>
<dbReference type="SUPFAM" id="SSF46626">
    <property type="entry name" value="Cytochrome c"/>
    <property type="match status" value="2"/>
</dbReference>
<feature type="binding site" description="covalent" evidence="21">
    <location>
        <position position="231"/>
    </location>
    <ligand>
        <name>heme c</name>
        <dbReference type="ChEBI" id="CHEBI:61717"/>
        <label>2</label>
    </ligand>
</feature>
<comment type="subunit">
    <text evidence="19">Component of the cbb3-type cytochrome c oxidase.</text>
</comment>
<dbReference type="EMBL" id="NVVJ01000027">
    <property type="protein sequence ID" value="PCJ24390.1"/>
    <property type="molecule type" value="Genomic_DNA"/>
</dbReference>
<dbReference type="AlphaFoldDB" id="A0A2A5AZ34"/>
<dbReference type="Gene3D" id="1.10.760.10">
    <property type="entry name" value="Cytochrome c-like domain"/>
    <property type="match status" value="2"/>
</dbReference>
<keyword evidence="7 19" id="KW-0349">Heme</keyword>
<evidence type="ECO:0000256" key="8">
    <source>
        <dbReference type="ARBA" id="ARBA00022660"/>
    </source>
</evidence>
<sequence length="294" mass="32285">MADLPTGFWSGWIIVITTVSLGFLLWLAISVYFSSDADKQSEAQTETVWDSDLREGSNAPPMWWFWMLLATLVFSLVYLMLFPGLGSYPGLLNWSQGSRVAASYESFEERFADVRAEIASTSLAAIQNDVDLMQVAERIFRRECAACHGPDARGQASLFPNLVDVEWQWGSSAEQIEQTIRGGRSANMLAWQAIIGDENVDQVADYIMQLGDSVSESHPGKQVFDQNCSACHGVDGTGNILLGAPSLVDDIWLYGSDLKTVKASIASGRNGIMPAFGERLDDVQVKLLVAMLAR</sequence>
<evidence type="ECO:0000256" key="15">
    <source>
        <dbReference type="ARBA" id="ARBA00023002"/>
    </source>
</evidence>
<keyword evidence="6 19" id="KW-0997">Cell inner membrane</keyword>
<evidence type="ECO:0000256" key="1">
    <source>
        <dbReference type="ARBA" id="ARBA00004533"/>
    </source>
</evidence>
<protein>
    <recommendedName>
        <fullName evidence="19">Cbb3-type cytochrome c oxidase subunit</fullName>
    </recommendedName>
</protein>
<evidence type="ECO:0000256" key="20">
    <source>
        <dbReference type="PIRSR" id="PIRSR000006-1"/>
    </source>
</evidence>
<keyword evidence="18 19" id="KW-0472">Membrane</keyword>
<dbReference type="UniPathway" id="UPA00705"/>
<dbReference type="Pfam" id="PF14715">
    <property type="entry name" value="FixP_N"/>
    <property type="match status" value="1"/>
</dbReference>
<evidence type="ECO:0000256" key="22">
    <source>
        <dbReference type="SAM" id="Phobius"/>
    </source>
</evidence>
<feature type="binding site" description="axial binding residue" evidence="20">
    <location>
        <position position="232"/>
    </location>
    <ligand>
        <name>heme c</name>
        <dbReference type="ChEBI" id="CHEBI:61717"/>
        <label>2</label>
    </ligand>
    <ligandPart>
        <name>Fe</name>
        <dbReference type="ChEBI" id="CHEBI:18248"/>
    </ligandPart>
</feature>
<feature type="binding site" description="axial binding residue" evidence="20">
    <location>
        <position position="188"/>
    </location>
    <ligand>
        <name>heme c</name>
        <dbReference type="ChEBI" id="CHEBI:61717"/>
        <label>2</label>
    </ligand>
    <ligandPart>
        <name>Fe</name>
        <dbReference type="ChEBI" id="CHEBI:18248"/>
    </ligandPart>
</feature>
<evidence type="ECO:0000256" key="2">
    <source>
        <dbReference type="ARBA" id="ARBA00004673"/>
    </source>
</evidence>
<dbReference type="GO" id="GO:0046872">
    <property type="term" value="F:metal ion binding"/>
    <property type="evidence" value="ECO:0007669"/>
    <property type="project" value="UniProtKB-KW"/>
</dbReference>
<feature type="binding site" description="covalent" evidence="21">
    <location>
        <position position="147"/>
    </location>
    <ligand>
        <name>heme c</name>
        <dbReference type="ChEBI" id="CHEBI:61717"/>
        <label>1</label>
    </ligand>
</feature>
<comment type="function">
    <text evidence="19">C-type cytochrome. Part of the cbb3-type cytochrome c oxidase complex.</text>
</comment>
<evidence type="ECO:0000256" key="18">
    <source>
        <dbReference type="ARBA" id="ARBA00023136"/>
    </source>
</evidence>
<evidence type="ECO:0000256" key="13">
    <source>
        <dbReference type="ARBA" id="ARBA00022982"/>
    </source>
</evidence>
<keyword evidence="13 19" id="KW-0249">Electron transport</keyword>
<evidence type="ECO:0000256" key="14">
    <source>
        <dbReference type="ARBA" id="ARBA00022989"/>
    </source>
</evidence>
<feature type="binding site" description="axial binding residue" evidence="20">
    <location>
        <position position="273"/>
    </location>
    <ligand>
        <name>heme c</name>
        <dbReference type="ChEBI" id="CHEBI:61717"/>
        <label>1</label>
    </ligand>
    <ligandPart>
        <name>Fe</name>
        <dbReference type="ChEBI" id="CHEBI:18248"/>
    </ligandPart>
</feature>
<evidence type="ECO:0000256" key="7">
    <source>
        <dbReference type="ARBA" id="ARBA00022617"/>
    </source>
</evidence>
<evidence type="ECO:0000256" key="21">
    <source>
        <dbReference type="PIRSR" id="PIRSR000006-2"/>
    </source>
</evidence>
<keyword evidence="9 22" id="KW-0812">Transmembrane</keyword>
<keyword evidence="8 19" id="KW-0679">Respiratory chain</keyword>
<dbReference type="InterPro" id="IPR032858">
    <property type="entry name" value="CcoP_N"/>
</dbReference>
<keyword evidence="10 19" id="KW-0479">Metal-binding</keyword>
<comment type="caution">
    <text evidence="24">The sequence shown here is derived from an EMBL/GenBank/DDBJ whole genome shotgun (WGS) entry which is preliminary data.</text>
</comment>
<organism evidence="24 25">
    <name type="scientific">SAR86 cluster bacterium</name>
    <dbReference type="NCBI Taxonomy" id="2030880"/>
    <lineage>
        <taxon>Bacteria</taxon>
        <taxon>Pseudomonadati</taxon>
        <taxon>Pseudomonadota</taxon>
        <taxon>Gammaproteobacteria</taxon>
        <taxon>SAR86 cluster</taxon>
    </lineage>
</organism>
<feature type="binding site" description="axial binding residue" evidence="20">
    <location>
        <position position="148"/>
    </location>
    <ligand>
        <name>heme c</name>
        <dbReference type="ChEBI" id="CHEBI:61717"/>
        <label>1</label>
    </ligand>
    <ligandPart>
        <name>Fe</name>
        <dbReference type="ChEBI" id="CHEBI:18248"/>
    </ligandPart>
</feature>
<keyword evidence="5 19" id="KW-1003">Cell membrane</keyword>
<evidence type="ECO:0000256" key="5">
    <source>
        <dbReference type="ARBA" id="ARBA00022475"/>
    </source>
</evidence>
<dbReference type="InterPro" id="IPR036909">
    <property type="entry name" value="Cyt_c-like_dom_sf"/>
</dbReference>
<dbReference type="PANTHER" id="PTHR33751">
    <property type="entry name" value="CBB3-TYPE CYTOCHROME C OXIDASE SUBUNIT FIXP"/>
    <property type="match status" value="1"/>
</dbReference>
<dbReference type="GO" id="GO:0016491">
    <property type="term" value="F:oxidoreductase activity"/>
    <property type="evidence" value="ECO:0007669"/>
    <property type="project" value="UniProtKB-KW"/>
</dbReference>
<dbReference type="InterPro" id="IPR050597">
    <property type="entry name" value="Cytochrome_c_Oxidase_Subunit"/>
</dbReference>
<evidence type="ECO:0000256" key="17">
    <source>
        <dbReference type="ARBA" id="ARBA00023065"/>
    </source>
</evidence>
<name>A0A2A5AZ34_9GAMM</name>
<evidence type="ECO:0000256" key="4">
    <source>
        <dbReference type="ARBA" id="ARBA00022448"/>
    </source>
</evidence>
<keyword evidence="11" id="KW-0677">Repeat</keyword>
<dbReference type="PROSITE" id="PS51007">
    <property type="entry name" value="CYTC"/>
    <property type="match status" value="2"/>
</dbReference>